<dbReference type="Proteomes" id="UP001156870">
    <property type="component" value="Unassembled WGS sequence"/>
</dbReference>
<sequence>MRHAKSSWKSSELEDRYRPLSARGIKDIPVMCKRLQKHVDQQPNSVDKILSSPAVRASQLAESVVKSLGAPLEYGEDLYVFDANGLDKMVSALPDTLKSVVLIGHNPAITDWVNRVCENALIFNVPTAGFVSLGFGALTWRSVGFWEGALYKSELQEREQLAEHKKGVLLEFSYPKLSHQCAEGQKSKRKSVE</sequence>
<comment type="caution">
    <text evidence="1">The sequence shown here is derived from an EMBL/GenBank/DDBJ whole genome shotgun (WGS) entry which is preliminary data.</text>
</comment>
<accession>A0AA37TCS3</accession>
<dbReference type="SUPFAM" id="SSF53254">
    <property type="entry name" value="Phosphoglycerate mutase-like"/>
    <property type="match status" value="1"/>
</dbReference>
<reference evidence="1 2" key="1">
    <citation type="journal article" date="2014" name="Int. J. Syst. Evol. Microbiol.">
        <title>Complete genome sequence of Corynebacterium casei LMG S-19264T (=DSM 44701T), isolated from a smear-ripened cheese.</title>
        <authorList>
            <consortium name="US DOE Joint Genome Institute (JGI-PGF)"/>
            <person name="Walter F."/>
            <person name="Albersmeier A."/>
            <person name="Kalinowski J."/>
            <person name="Ruckert C."/>
        </authorList>
    </citation>
    <scope>NUCLEOTIDE SEQUENCE [LARGE SCALE GENOMIC DNA]</scope>
    <source>
        <strain evidence="1 2">NBRC 110095</strain>
    </source>
</reference>
<evidence type="ECO:0008006" key="3">
    <source>
        <dbReference type="Google" id="ProtNLM"/>
    </source>
</evidence>
<dbReference type="AlphaFoldDB" id="A0AA37TCS3"/>
<protein>
    <recommendedName>
        <fullName evidence="3">Histidine phosphatase family protein</fullName>
    </recommendedName>
</protein>
<dbReference type="EMBL" id="BSPD01000095">
    <property type="protein sequence ID" value="GLS27986.1"/>
    <property type="molecule type" value="Genomic_DNA"/>
</dbReference>
<evidence type="ECO:0000313" key="2">
    <source>
        <dbReference type="Proteomes" id="UP001156870"/>
    </source>
</evidence>
<name>A0AA37TCS3_9GAMM</name>
<dbReference type="InterPro" id="IPR029033">
    <property type="entry name" value="His_PPase_superfam"/>
</dbReference>
<organism evidence="1 2">
    <name type="scientific">Marinibactrum halimedae</name>
    <dbReference type="NCBI Taxonomy" id="1444977"/>
    <lineage>
        <taxon>Bacteria</taxon>
        <taxon>Pseudomonadati</taxon>
        <taxon>Pseudomonadota</taxon>
        <taxon>Gammaproteobacteria</taxon>
        <taxon>Cellvibrionales</taxon>
        <taxon>Cellvibrionaceae</taxon>
        <taxon>Marinibactrum</taxon>
    </lineage>
</organism>
<proteinExistence type="predicted"/>
<keyword evidence="2" id="KW-1185">Reference proteome</keyword>
<evidence type="ECO:0000313" key="1">
    <source>
        <dbReference type="EMBL" id="GLS27986.1"/>
    </source>
</evidence>
<gene>
    <name evidence="1" type="ORF">GCM10007877_37050</name>
</gene>
<dbReference type="Gene3D" id="3.40.50.1240">
    <property type="entry name" value="Phosphoglycerate mutase-like"/>
    <property type="match status" value="1"/>
</dbReference>